<reference evidence="1" key="1">
    <citation type="submission" date="2020-10" db="EMBL/GenBank/DDBJ databases">
        <authorList>
            <person name="Gilroy R."/>
        </authorList>
    </citation>
    <scope>NUCLEOTIDE SEQUENCE</scope>
    <source>
        <strain evidence="1">17113</strain>
    </source>
</reference>
<dbReference type="EMBL" id="JADINA010000018">
    <property type="protein sequence ID" value="MBO8426142.1"/>
    <property type="molecule type" value="Genomic_DNA"/>
</dbReference>
<evidence type="ECO:0000313" key="1">
    <source>
        <dbReference type="EMBL" id="MBO8426142.1"/>
    </source>
</evidence>
<accession>A0A9D9GVP7</accession>
<dbReference type="Proteomes" id="UP000823634">
    <property type="component" value="Unassembled WGS sequence"/>
</dbReference>
<protein>
    <submittedName>
        <fullName evidence="1">Uncharacterized protein</fullName>
    </submittedName>
</protein>
<dbReference type="AlphaFoldDB" id="A0A9D9GVP7"/>
<reference evidence="1" key="2">
    <citation type="journal article" date="2021" name="PeerJ">
        <title>Extensive microbial diversity within the chicken gut microbiome revealed by metagenomics and culture.</title>
        <authorList>
            <person name="Gilroy R."/>
            <person name="Ravi A."/>
            <person name="Getino M."/>
            <person name="Pursley I."/>
            <person name="Horton D.L."/>
            <person name="Alikhan N.F."/>
            <person name="Baker D."/>
            <person name="Gharbi K."/>
            <person name="Hall N."/>
            <person name="Watson M."/>
            <person name="Adriaenssens E.M."/>
            <person name="Foster-Nyarko E."/>
            <person name="Jarju S."/>
            <person name="Secka A."/>
            <person name="Antonio M."/>
            <person name="Oren A."/>
            <person name="Chaudhuri R.R."/>
            <person name="La Ragione R."/>
            <person name="Hildebrand F."/>
            <person name="Pallen M.J."/>
        </authorList>
    </citation>
    <scope>NUCLEOTIDE SEQUENCE</scope>
    <source>
        <strain evidence="1">17113</strain>
    </source>
</reference>
<proteinExistence type="predicted"/>
<name>A0A9D9GVP7_9FIRM</name>
<evidence type="ECO:0000313" key="2">
    <source>
        <dbReference type="Proteomes" id="UP000823634"/>
    </source>
</evidence>
<organism evidence="1 2">
    <name type="scientific">Candidatus Alloenteromonas pullistercoris</name>
    <dbReference type="NCBI Taxonomy" id="2840785"/>
    <lineage>
        <taxon>Bacteria</taxon>
        <taxon>Bacillati</taxon>
        <taxon>Bacillota</taxon>
        <taxon>Bacillota incertae sedis</taxon>
        <taxon>Candidatus Alloenteromonas</taxon>
    </lineage>
</organism>
<comment type="caution">
    <text evidence="1">The sequence shown here is derived from an EMBL/GenBank/DDBJ whole genome shotgun (WGS) entry which is preliminary data.</text>
</comment>
<sequence>MKKSVALVIGLLVVVGVALVTFFGTMPANIYPPVYIQTIELLDMYGNPIEETNGRKILRLEFEPDLFDEENDLEYMQYFFTVSLNKGLEQPTNESVLYSFDEKIDSADNLPLVSPANGDYSSGALLIKEKTNPQTIQDYFLAMTITVRSNDGGSPVSDSCQLIIDFGYEA</sequence>
<gene>
    <name evidence="1" type="ORF">IAC61_02330</name>
</gene>